<dbReference type="eggNOG" id="COG1012">
    <property type="taxonomic scope" value="Bacteria"/>
</dbReference>
<dbReference type="InterPro" id="IPR010061">
    <property type="entry name" value="MeMal-semiAld_DH"/>
</dbReference>
<dbReference type="FunFam" id="3.40.605.10:FF:000003">
    <property type="entry name" value="Methylmalonate-semialdehyde dehydrogenase [acylating]"/>
    <property type="match status" value="1"/>
</dbReference>
<dbReference type="Gene3D" id="3.40.605.10">
    <property type="entry name" value="Aldehyde Dehydrogenase, Chain A, domain 1"/>
    <property type="match status" value="1"/>
</dbReference>
<gene>
    <name evidence="5" type="primary">bauC</name>
    <name evidence="5" type="ORF">FEAC_02870</name>
</gene>
<protein>
    <recommendedName>
        <fullName evidence="1">methylmalonate-semialdehyde dehydrogenase (CoA acylating)</fullName>
        <ecNumber evidence="1">1.2.1.27</ecNumber>
    </recommendedName>
</protein>
<dbReference type="Gene3D" id="3.40.309.10">
    <property type="entry name" value="Aldehyde Dehydrogenase, Chain A, domain 2"/>
    <property type="match status" value="1"/>
</dbReference>
<feature type="domain" description="Aldehyde dehydrogenase" evidence="4">
    <location>
        <begin position="21"/>
        <end position="477"/>
    </location>
</feature>
<dbReference type="Proteomes" id="UP000032336">
    <property type="component" value="Unassembled WGS sequence"/>
</dbReference>
<name>A0A0D8FXH6_9ACTN</name>
<dbReference type="STRING" id="1121877.FEAC_02870"/>
<dbReference type="PATRIC" id="fig|1121877.4.peg.312"/>
<evidence type="ECO:0000259" key="4">
    <source>
        <dbReference type="Pfam" id="PF00171"/>
    </source>
</evidence>
<dbReference type="GO" id="GO:0006574">
    <property type="term" value="P:L-valine catabolic process"/>
    <property type="evidence" value="ECO:0007669"/>
    <property type="project" value="TreeGrafter"/>
</dbReference>
<dbReference type="InterPro" id="IPR016160">
    <property type="entry name" value="Ald_DH_CS_CYS"/>
</dbReference>
<dbReference type="NCBIfam" id="TIGR01722">
    <property type="entry name" value="MMSDH"/>
    <property type="match status" value="1"/>
</dbReference>
<dbReference type="OrthoDB" id="6882680at2"/>
<accession>A0A0D8FXH6</accession>
<dbReference type="EC" id="1.2.1.27" evidence="1"/>
<dbReference type="InterPro" id="IPR016163">
    <property type="entry name" value="Ald_DH_C"/>
</dbReference>
<dbReference type="PANTHER" id="PTHR43866">
    <property type="entry name" value="MALONATE-SEMIALDEHYDE DEHYDROGENASE"/>
    <property type="match status" value="1"/>
</dbReference>
<evidence type="ECO:0000256" key="1">
    <source>
        <dbReference type="ARBA" id="ARBA00013048"/>
    </source>
</evidence>
<dbReference type="InterPro" id="IPR016161">
    <property type="entry name" value="Ald_DH/histidinol_DH"/>
</dbReference>
<reference evidence="5 6" key="1">
    <citation type="submission" date="2015-01" db="EMBL/GenBank/DDBJ databases">
        <title>Draft genome of the acidophilic iron oxidizer Ferrimicrobium acidiphilum strain T23.</title>
        <authorList>
            <person name="Poehlein A."/>
            <person name="Eisen S."/>
            <person name="Schloemann M."/>
            <person name="Johnson B.D."/>
            <person name="Daniel R."/>
            <person name="Muehling M."/>
        </authorList>
    </citation>
    <scope>NUCLEOTIDE SEQUENCE [LARGE SCALE GENOMIC DNA]</scope>
    <source>
        <strain evidence="5 6">T23</strain>
    </source>
</reference>
<dbReference type="CDD" id="cd07085">
    <property type="entry name" value="ALDH_F6_MMSDH"/>
    <property type="match status" value="1"/>
</dbReference>
<keyword evidence="2 5" id="KW-0560">Oxidoreductase</keyword>
<keyword evidence="6" id="KW-1185">Reference proteome</keyword>
<dbReference type="GeneID" id="78371632"/>
<evidence type="ECO:0000256" key="2">
    <source>
        <dbReference type="ARBA" id="ARBA00023002"/>
    </source>
</evidence>
<dbReference type="GO" id="GO:0006210">
    <property type="term" value="P:thymine catabolic process"/>
    <property type="evidence" value="ECO:0007669"/>
    <property type="project" value="TreeGrafter"/>
</dbReference>
<comment type="caution">
    <text evidence="5">The sequence shown here is derived from an EMBL/GenBank/DDBJ whole genome shotgun (WGS) entry which is preliminary data.</text>
</comment>
<organism evidence="5 6">
    <name type="scientific">Ferrimicrobium acidiphilum DSM 19497</name>
    <dbReference type="NCBI Taxonomy" id="1121877"/>
    <lineage>
        <taxon>Bacteria</taxon>
        <taxon>Bacillati</taxon>
        <taxon>Actinomycetota</taxon>
        <taxon>Acidimicrobiia</taxon>
        <taxon>Acidimicrobiales</taxon>
        <taxon>Acidimicrobiaceae</taxon>
        <taxon>Ferrimicrobium</taxon>
    </lineage>
</organism>
<dbReference type="SUPFAM" id="SSF53720">
    <property type="entry name" value="ALDH-like"/>
    <property type="match status" value="1"/>
</dbReference>
<dbReference type="AlphaFoldDB" id="A0A0D8FXH6"/>
<dbReference type="GO" id="GO:0004491">
    <property type="term" value="F:methylmalonate-semialdehyde dehydrogenase (acylating, NAD) activity"/>
    <property type="evidence" value="ECO:0007669"/>
    <property type="project" value="UniProtKB-EC"/>
</dbReference>
<dbReference type="EMBL" id="JXUW01000002">
    <property type="protein sequence ID" value="KJE77915.1"/>
    <property type="molecule type" value="Genomic_DNA"/>
</dbReference>
<dbReference type="PROSITE" id="PS00070">
    <property type="entry name" value="ALDEHYDE_DEHYDR_CYS"/>
    <property type="match status" value="1"/>
</dbReference>
<dbReference type="InterPro" id="IPR015590">
    <property type="entry name" value="Aldehyde_DH_dom"/>
</dbReference>
<dbReference type="FunFam" id="3.40.309.10:FF:000002">
    <property type="entry name" value="Methylmalonate-semialdehyde dehydrogenase (Acylating)"/>
    <property type="match status" value="1"/>
</dbReference>
<dbReference type="InterPro" id="IPR016162">
    <property type="entry name" value="Ald_DH_N"/>
</dbReference>
<evidence type="ECO:0000313" key="5">
    <source>
        <dbReference type="EMBL" id="KJE77915.1"/>
    </source>
</evidence>
<dbReference type="Pfam" id="PF00171">
    <property type="entry name" value="Aldedh"/>
    <property type="match status" value="1"/>
</dbReference>
<keyword evidence="3" id="KW-0520">NAD</keyword>
<dbReference type="PANTHER" id="PTHR43866:SF4">
    <property type="entry name" value="MALONATE-SEMIALDEHYDE DEHYDROGENASE"/>
    <property type="match status" value="1"/>
</dbReference>
<proteinExistence type="predicted"/>
<sequence length="497" mass="53134">MTRELVGHYIGGKEVFEGEDRGPVFNPAIGREVREVLFADDGVVDSAVAAAKAAQAGWGEESLARRQRVMFDYRSLLLAHRDEIVALISEEHGKVLGDAGGEFARGIEVVEFVTGIPQLLKGQYNDSVSRGVDAMSVRYPLGVAAGITPFNFPAMVPMWMYPVALATGNGFILKPSEKDPSTALRLAELFVEAGGPPGLFNVVNGDQRTVARILEHPDIKAISFVGSTPIARSIYERAAQAGKRVQALGGAKNHMVVLPDADVETVSEAAVSAAYGSAGERCMAISVMVLVGDGGDQHLEAIRARMQQLTVGSYLDPKSEMGPLITNVHRDRVARLVGEAESKGANILVDGREHPMAKEPGFFFGPTLIDGVRVDMDAYQEEIFGPVLLVLRAPTLDAAIALVNENPYANGAAIFTSNGGAARTFIRHIDAGMVGVNVPIPVPVAYHSFGGSKSSLFGDTHVHGEEGIRFYTRAKAVTMRWPGEAKIATGMHFVTNS</sequence>
<evidence type="ECO:0000313" key="6">
    <source>
        <dbReference type="Proteomes" id="UP000032336"/>
    </source>
</evidence>
<evidence type="ECO:0000256" key="3">
    <source>
        <dbReference type="ARBA" id="ARBA00023027"/>
    </source>
</evidence>
<dbReference type="RefSeq" id="WP_035388332.1">
    <property type="nucleotide sequence ID" value="NZ_JQKF01000002.1"/>
</dbReference>